<keyword evidence="2" id="KW-0472">Membrane</keyword>
<sequence length="302" mass="32611">MRHRRSSSRSRERRQIYVETLVRTPGERAVDRLWHLTQDPLLHPRWDLRFTHITPDGAPGATGHQRFRYEIRPPGALGRRWALRGWGTSVGHRRDDDGHGTSALRFHPDDTLSPLGPGSGYWRYVPTDAGVRFLTGYDYEPGWGRLGAGLDPLVVRPLVGWATAWSFDRLRLWAERGVDPSRSRDAALVQAVARLAGVAGGSLLVGRGVAEAIGRPGDAWSWSAVGAAVAAGAALVTAAAGVPTPARVPSARRTVRRPPDRRAARAPRSLATLTAPVDPGPSTGPAPAVDRPPPTDHEGAPS</sequence>
<name>A0A4Z1E1T9_9MICO</name>
<feature type="compositionally biased region" description="Basic and acidic residues" evidence="1">
    <location>
        <begin position="293"/>
        <end position="302"/>
    </location>
</feature>
<keyword evidence="2" id="KW-0812">Transmembrane</keyword>
<gene>
    <name evidence="3" type="ORF">SERN_0038</name>
</gene>
<reference evidence="3 4" key="1">
    <citation type="submission" date="2018-11" db="EMBL/GenBank/DDBJ databases">
        <title>Complete genome sequencing of the Actinobacteria Serinibacter sp. K3-2.</title>
        <authorList>
            <person name="Rakitin A.L."/>
            <person name="Beletsky A.V."/>
            <person name="Mardanov A.V."/>
            <person name="Ravin N.V."/>
            <person name="Gromova A.S."/>
            <person name="Filippova S.N."/>
            <person name="Gal'Chenko V.F."/>
        </authorList>
    </citation>
    <scope>NUCLEOTIDE SEQUENCE [LARGE SCALE GENOMIC DNA]</scope>
    <source>
        <strain evidence="3 4">K3-2</strain>
    </source>
</reference>
<comment type="caution">
    <text evidence="3">The sequence shown here is derived from an EMBL/GenBank/DDBJ whole genome shotgun (WGS) entry which is preliminary data.</text>
</comment>
<feature type="compositionally biased region" description="Low complexity" evidence="1">
    <location>
        <begin position="242"/>
        <end position="252"/>
    </location>
</feature>
<evidence type="ECO:0008006" key="5">
    <source>
        <dbReference type="Google" id="ProtNLM"/>
    </source>
</evidence>
<dbReference type="RefSeq" id="WP_199241460.1">
    <property type="nucleotide sequence ID" value="NZ_RHPJ01000001.1"/>
</dbReference>
<organism evidence="3 4">
    <name type="scientific">Serinibacter arcticus</name>
    <dbReference type="NCBI Taxonomy" id="1655435"/>
    <lineage>
        <taxon>Bacteria</taxon>
        <taxon>Bacillati</taxon>
        <taxon>Actinomycetota</taxon>
        <taxon>Actinomycetes</taxon>
        <taxon>Micrococcales</taxon>
        <taxon>Beutenbergiaceae</taxon>
        <taxon>Serinibacter</taxon>
    </lineage>
</organism>
<accession>A0A4Z1E1T9</accession>
<keyword evidence="2" id="KW-1133">Transmembrane helix</keyword>
<proteinExistence type="predicted"/>
<feature type="compositionally biased region" description="Low complexity" evidence="1">
    <location>
        <begin position="266"/>
        <end position="275"/>
    </location>
</feature>
<dbReference type="AlphaFoldDB" id="A0A4Z1E1T9"/>
<protein>
    <recommendedName>
        <fullName evidence="5">SRPBCC family protein</fullName>
    </recommendedName>
</protein>
<evidence type="ECO:0000256" key="1">
    <source>
        <dbReference type="SAM" id="MobiDB-lite"/>
    </source>
</evidence>
<evidence type="ECO:0000313" key="4">
    <source>
        <dbReference type="Proteomes" id="UP000297318"/>
    </source>
</evidence>
<dbReference type="EMBL" id="RHPJ01000001">
    <property type="protein sequence ID" value="TGO05846.1"/>
    <property type="molecule type" value="Genomic_DNA"/>
</dbReference>
<feature type="region of interest" description="Disordered" evidence="1">
    <location>
        <begin position="242"/>
        <end position="302"/>
    </location>
</feature>
<feature type="transmembrane region" description="Helical" evidence="2">
    <location>
        <begin position="191"/>
        <end position="210"/>
    </location>
</feature>
<dbReference type="SUPFAM" id="SSF55961">
    <property type="entry name" value="Bet v1-like"/>
    <property type="match status" value="1"/>
</dbReference>
<evidence type="ECO:0000256" key="2">
    <source>
        <dbReference type="SAM" id="Phobius"/>
    </source>
</evidence>
<keyword evidence="4" id="KW-1185">Reference proteome</keyword>
<dbReference type="Proteomes" id="UP000297318">
    <property type="component" value="Unassembled WGS sequence"/>
</dbReference>
<evidence type="ECO:0000313" key="3">
    <source>
        <dbReference type="EMBL" id="TGO05846.1"/>
    </source>
</evidence>
<feature type="transmembrane region" description="Helical" evidence="2">
    <location>
        <begin position="222"/>
        <end position="243"/>
    </location>
</feature>